<evidence type="ECO:0000256" key="1">
    <source>
        <dbReference type="ARBA" id="ARBA00004127"/>
    </source>
</evidence>
<feature type="transmembrane region" description="Helical" evidence="7">
    <location>
        <begin position="150"/>
        <end position="169"/>
    </location>
</feature>
<keyword evidence="6" id="KW-0456">Lyase</keyword>
<feature type="transmembrane region" description="Helical" evidence="7">
    <location>
        <begin position="204"/>
        <end position="224"/>
    </location>
</feature>
<evidence type="ECO:0000259" key="8">
    <source>
        <dbReference type="SMART" id="SM00752"/>
    </source>
</evidence>
<dbReference type="SMART" id="SM00752">
    <property type="entry name" value="HTTM"/>
    <property type="match status" value="1"/>
</dbReference>
<keyword evidence="3 7" id="KW-1133">Transmembrane helix</keyword>
<keyword evidence="2 7" id="KW-0812">Transmembrane</keyword>
<evidence type="ECO:0000313" key="10">
    <source>
        <dbReference type="Proteomes" id="UP001597380"/>
    </source>
</evidence>
<protein>
    <submittedName>
        <fullName evidence="9">HTTM domain-containing protein</fullName>
    </submittedName>
</protein>
<evidence type="ECO:0000256" key="6">
    <source>
        <dbReference type="ARBA" id="ARBA00023239"/>
    </source>
</evidence>
<proteinExistence type="predicted"/>
<dbReference type="InterPro" id="IPR011020">
    <property type="entry name" value="HTTM-like"/>
</dbReference>
<dbReference type="InterPro" id="IPR053934">
    <property type="entry name" value="HTTM_dom"/>
</dbReference>
<evidence type="ECO:0000256" key="7">
    <source>
        <dbReference type="SAM" id="Phobius"/>
    </source>
</evidence>
<dbReference type="Proteomes" id="UP001597380">
    <property type="component" value="Unassembled WGS sequence"/>
</dbReference>
<reference evidence="10" key="1">
    <citation type="journal article" date="2019" name="Int. J. Syst. Evol. Microbiol.">
        <title>The Global Catalogue of Microorganisms (GCM) 10K type strain sequencing project: providing services to taxonomists for standard genome sequencing and annotation.</title>
        <authorList>
            <consortium name="The Broad Institute Genomics Platform"/>
            <consortium name="The Broad Institute Genome Sequencing Center for Infectious Disease"/>
            <person name="Wu L."/>
            <person name="Ma J."/>
        </authorList>
    </citation>
    <scope>NUCLEOTIDE SEQUENCE [LARGE SCALE GENOMIC DNA]</scope>
    <source>
        <strain evidence="10">CGMCC 1.10992</strain>
    </source>
</reference>
<dbReference type="InterPro" id="IPR053935">
    <property type="entry name" value="VKGC_lumenal_dom"/>
</dbReference>
<evidence type="ECO:0000256" key="5">
    <source>
        <dbReference type="ARBA" id="ARBA00023157"/>
    </source>
</evidence>
<evidence type="ECO:0000256" key="2">
    <source>
        <dbReference type="ARBA" id="ARBA00022692"/>
    </source>
</evidence>
<accession>A0ABW4XP93</accession>
<feature type="domain" description="HTTM-like" evidence="8">
    <location>
        <begin position="10"/>
        <end position="268"/>
    </location>
</feature>
<dbReference type="EMBL" id="JBHUHT010000016">
    <property type="protein sequence ID" value="MFD2097092.1"/>
    <property type="molecule type" value="Genomic_DNA"/>
</dbReference>
<organism evidence="9 10">
    <name type="scientific">Corallincola platygyrae</name>
    <dbReference type="NCBI Taxonomy" id="1193278"/>
    <lineage>
        <taxon>Bacteria</taxon>
        <taxon>Pseudomonadati</taxon>
        <taxon>Pseudomonadota</taxon>
        <taxon>Gammaproteobacteria</taxon>
        <taxon>Alteromonadales</taxon>
        <taxon>Psychromonadaceae</taxon>
        <taxon>Corallincola</taxon>
    </lineage>
</organism>
<dbReference type="Pfam" id="PF05090">
    <property type="entry name" value="HTTM"/>
    <property type="match status" value="1"/>
</dbReference>
<keyword evidence="10" id="KW-1185">Reference proteome</keyword>
<dbReference type="Pfam" id="PF22777">
    <property type="entry name" value="VKGC_lumenal_dom"/>
    <property type="match status" value="1"/>
</dbReference>
<keyword evidence="4 7" id="KW-0472">Membrane</keyword>
<evidence type="ECO:0000313" key="9">
    <source>
        <dbReference type="EMBL" id="MFD2097092.1"/>
    </source>
</evidence>
<comment type="caution">
    <text evidence="9">The sequence shown here is derived from an EMBL/GenBank/DDBJ whole genome shotgun (WGS) entry which is preliminary data.</text>
</comment>
<name>A0ABW4XP93_9GAMM</name>
<keyword evidence="5" id="KW-1015">Disulfide bond</keyword>
<comment type="subcellular location">
    <subcellularLocation>
        <location evidence="1">Endomembrane system</location>
        <topology evidence="1">Multi-pass membrane protein</topology>
    </subcellularLocation>
</comment>
<gene>
    <name evidence="9" type="ORF">ACFSJ3_13940</name>
</gene>
<dbReference type="RefSeq" id="WP_345339983.1">
    <property type="nucleotide sequence ID" value="NZ_BAABLI010000012.1"/>
</dbReference>
<feature type="transmembrane region" description="Helical" evidence="7">
    <location>
        <begin position="231"/>
        <end position="255"/>
    </location>
</feature>
<evidence type="ECO:0000256" key="3">
    <source>
        <dbReference type="ARBA" id="ARBA00022989"/>
    </source>
</evidence>
<dbReference type="InterPro" id="IPR007782">
    <property type="entry name" value="VKG_COase"/>
</dbReference>
<dbReference type="PANTHER" id="PTHR12639:SF7">
    <property type="entry name" value="HTTM DOMAIN-CONTAINING PROTEIN"/>
    <property type="match status" value="1"/>
</dbReference>
<dbReference type="PANTHER" id="PTHR12639">
    <property type="entry name" value="VITAMIN K-DEPENDENT GAMMA-CARBOXYLASE"/>
    <property type="match status" value="1"/>
</dbReference>
<feature type="transmembrane region" description="Helical" evidence="7">
    <location>
        <begin position="110"/>
        <end position="129"/>
    </location>
</feature>
<feature type="transmembrane region" description="Helical" evidence="7">
    <location>
        <begin position="20"/>
        <end position="40"/>
    </location>
</feature>
<feature type="transmembrane region" description="Helical" evidence="7">
    <location>
        <begin position="69"/>
        <end position="90"/>
    </location>
</feature>
<evidence type="ECO:0000256" key="4">
    <source>
        <dbReference type="ARBA" id="ARBA00023136"/>
    </source>
</evidence>
<sequence>MLNKFVDHFFRPLDASSVAVFRIGFGLVMLIDAIGHIGFVDLQSMYVEPTVFFKYYGFEWLPALREGVYWVYGISAIASLGLMLGFHYRISTAIVAICNAAIFLQDQAQYLNHLYLLILFSSVMVFVPAHRYWSLDAKRNPAIANDTLPAWCRILLIVQLEIILIYAGIVKINPDWLQLEPLATWLAKRQHMPFVGELFMDPNMITLAAYGVIALHLVGAPLLLFKRTRLYVIIVYACFHTLNHFVFDIGVFPWVTLFASLLCFEPDWPRRFWAKLKRTSYQAPTLTPIAMPAKPIATTITISVCAWLVFQTVVPLRNYAYAGDVAWNEAGHRFSWRMKLRSKQGTAIFIIQDPATGKRWRFDPRPMLNRRQKFKMPCQPDMILQMAHYLRDHLAPEKFNVNNPQVYVRTYCRLNYRQPAMFIDPKVDLAKTTRHLGNNDWVLPLTKPLNPKHLPDWFPKFEK</sequence>